<feature type="binding site" evidence="18">
    <location>
        <begin position="59"/>
        <end position="63"/>
    </location>
    <ligand>
        <name>(6S)-NADPHX</name>
        <dbReference type="ChEBI" id="CHEBI:64076"/>
    </ligand>
</feature>
<dbReference type="InterPro" id="IPR004443">
    <property type="entry name" value="YjeF_N_dom"/>
</dbReference>
<dbReference type="EC" id="4.2.1.136" evidence="19"/>
<feature type="binding site" evidence="18">
    <location>
        <position position="120"/>
    </location>
    <ligand>
        <name>K(+)</name>
        <dbReference type="ChEBI" id="CHEBI:29103"/>
    </ligand>
</feature>
<dbReference type="GO" id="GO:0052856">
    <property type="term" value="F:NAD(P)HX epimerase activity"/>
    <property type="evidence" value="ECO:0007669"/>
    <property type="project" value="UniProtKB-UniRule"/>
</dbReference>
<sequence length="491" mass="49921">MFTDTALLTVEEMGRADKAAAARGVPSLLLMESAGTAVANAIRARFPRRPVLVACGPGNNGGDGFVIARLLARKGWPVTVGLLGDPAKLKGDAKTNFERWRGPVKTLCASLLETAPLVVDALFGAGLARDLEGAALDVAEAINARGLDCVAVDVPSGIDGNTGEIRGAAPRCALTVTFFRRKPGHVLYPGRACCGETVLADIGIPAAVLGAEVAPTAAVNGPNLWTIPEPAAEDHKYRRGHAVVVGGGAMTGAGRLAARGARRIGAGMMTIAAPKEAGALYQQDAPGNIVKPVEAAADLSALLEDERYNAILLGAGGGKGAVLASMVLAVLKLDRSVVLDADALTSFADDPAMLFEAVQGPTVFTPHAGEFSKIFPDLQGDKLMKCREAAKRSGAVVVLKGADTVIAGPDGRAVVNTVAPPTLATAGSGDVLGGMILGLMAQGMGPFEAACAGVWLHGVAAAVHGPGLIAEDIPDALPAVLAALWDDGEAE</sequence>
<keyword evidence="6 17" id="KW-0547">Nucleotide-binding</keyword>
<evidence type="ECO:0000256" key="1">
    <source>
        <dbReference type="ARBA" id="ARBA00000013"/>
    </source>
</evidence>
<dbReference type="GO" id="GO:0046496">
    <property type="term" value="P:nicotinamide nucleotide metabolic process"/>
    <property type="evidence" value="ECO:0007669"/>
    <property type="project" value="UniProtKB-UniRule"/>
</dbReference>
<evidence type="ECO:0000256" key="17">
    <source>
        <dbReference type="HAMAP-Rule" id="MF_01965"/>
    </source>
</evidence>
<keyword evidence="10 17" id="KW-0520">NAD</keyword>
<feature type="binding site" evidence="17">
    <location>
        <position position="316"/>
    </location>
    <ligand>
        <name>(6S)-NADPHX</name>
        <dbReference type="ChEBI" id="CHEBI:64076"/>
    </ligand>
</feature>
<dbReference type="InterPro" id="IPR036652">
    <property type="entry name" value="YjeF_N_dom_sf"/>
</dbReference>
<dbReference type="PANTHER" id="PTHR12592:SF0">
    <property type="entry name" value="ATP-DEPENDENT (S)-NAD(P)H-HYDRATE DEHYDRATASE"/>
    <property type="match status" value="1"/>
</dbReference>
<comment type="caution">
    <text evidence="22">The sequence shown here is derived from an EMBL/GenBank/DDBJ whole genome shotgun (WGS) entry which is preliminary data.</text>
</comment>
<keyword evidence="5 18" id="KW-0479">Metal-binding</keyword>
<dbReference type="NCBIfam" id="TIGR00196">
    <property type="entry name" value="yjeF_cterm"/>
    <property type="match status" value="1"/>
</dbReference>
<dbReference type="GO" id="GO:0005524">
    <property type="term" value="F:ATP binding"/>
    <property type="evidence" value="ECO:0007669"/>
    <property type="project" value="UniProtKB-UniRule"/>
</dbReference>
<feature type="binding site" evidence="18">
    <location>
        <position position="156"/>
    </location>
    <ligand>
        <name>K(+)</name>
        <dbReference type="ChEBI" id="CHEBI:29103"/>
    </ligand>
</feature>
<dbReference type="GO" id="GO:0052855">
    <property type="term" value="F:ADP-dependent NAD(P)H-hydrate dehydratase activity"/>
    <property type="evidence" value="ECO:0007669"/>
    <property type="project" value="UniProtKB-UniRule"/>
</dbReference>
<dbReference type="eggNOG" id="COG0063">
    <property type="taxonomic scope" value="Bacteria"/>
</dbReference>
<evidence type="ECO:0000256" key="6">
    <source>
        <dbReference type="ARBA" id="ARBA00022741"/>
    </source>
</evidence>
<evidence type="ECO:0000313" key="22">
    <source>
        <dbReference type="EMBL" id="EKV28426.1"/>
    </source>
</evidence>
<evidence type="ECO:0000256" key="9">
    <source>
        <dbReference type="ARBA" id="ARBA00022958"/>
    </source>
</evidence>
<dbReference type="AlphaFoldDB" id="K9HIH9"/>
<comment type="function">
    <text evidence="14 19">Bifunctional enzyme that catalyzes the epimerization of the S- and R-forms of NAD(P)HX and the dehydration of the S-form of NAD(P)HX at the expense of ADP, which is converted to AMP. This allows the repair of both epimers of NAD(P)HX, a damaged form of NAD(P)H that is a result of enzymatic or heat-dependent hydration.</text>
</comment>
<dbReference type="RefSeq" id="WP_009541656.1">
    <property type="nucleotide sequence ID" value="NZ_ANHY01000016.1"/>
</dbReference>
<dbReference type="SUPFAM" id="SSF64153">
    <property type="entry name" value="YjeF N-terminal domain-like"/>
    <property type="match status" value="1"/>
</dbReference>
<dbReference type="GO" id="GO:0110051">
    <property type="term" value="P:metabolite repair"/>
    <property type="evidence" value="ECO:0007669"/>
    <property type="project" value="TreeGrafter"/>
</dbReference>
<feature type="binding site" evidence="18">
    <location>
        <begin position="124"/>
        <end position="130"/>
    </location>
    <ligand>
        <name>(6S)-NADPHX</name>
        <dbReference type="ChEBI" id="CHEBI:64076"/>
    </ligand>
</feature>
<evidence type="ECO:0000256" key="7">
    <source>
        <dbReference type="ARBA" id="ARBA00022840"/>
    </source>
</evidence>
<comment type="similarity">
    <text evidence="18">Belongs to the NnrE/AIBP family.</text>
</comment>
<dbReference type="Proteomes" id="UP000009881">
    <property type="component" value="Unassembled WGS sequence"/>
</dbReference>
<protein>
    <recommendedName>
        <fullName evidence="19">Bifunctional NAD(P)H-hydrate repair enzyme</fullName>
    </recommendedName>
    <alternativeName>
        <fullName evidence="19">Nicotinamide nucleotide repair protein</fullName>
    </alternativeName>
    <domain>
        <recommendedName>
            <fullName evidence="19">ADP-dependent (S)-NAD(P)H-hydrate dehydratase</fullName>
            <ecNumber evidence="19">4.2.1.136</ecNumber>
        </recommendedName>
        <alternativeName>
            <fullName evidence="19">ADP-dependent NAD(P)HX dehydratase</fullName>
        </alternativeName>
    </domain>
    <domain>
        <recommendedName>
            <fullName evidence="19">NAD(P)H-hydrate epimerase</fullName>
            <ecNumber evidence="19">5.1.99.6</ecNumber>
        </recommendedName>
    </domain>
</protein>
<evidence type="ECO:0000256" key="3">
    <source>
        <dbReference type="ARBA" id="ARBA00006001"/>
    </source>
</evidence>
<feature type="binding site" evidence="17">
    <location>
        <position position="367"/>
    </location>
    <ligand>
        <name>(6S)-NADPHX</name>
        <dbReference type="ChEBI" id="CHEBI:64076"/>
    </ligand>
</feature>
<keyword evidence="9 18" id="KW-0630">Potassium</keyword>
<evidence type="ECO:0000256" key="11">
    <source>
        <dbReference type="ARBA" id="ARBA00023235"/>
    </source>
</evidence>
<dbReference type="CDD" id="cd01171">
    <property type="entry name" value="YXKO-related"/>
    <property type="match status" value="1"/>
</dbReference>
<name>K9HIH9_9PROT</name>
<dbReference type="PROSITE" id="PS51383">
    <property type="entry name" value="YJEF_C_3"/>
    <property type="match status" value="1"/>
</dbReference>
<comment type="function">
    <text evidence="18">Catalyzes the epimerization of the S- and R-forms of NAD(P)HX, a damaged form of NAD(P)H that is a result of enzymatic or heat-dependent hydration. This is a prerequisite for the S-specific NAD(P)H-hydrate dehydratase to allow the repair of both epimers of NAD(P)HX.</text>
</comment>
<dbReference type="EC" id="5.1.99.6" evidence="19"/>
<dbReference type="PROSITE" id="PS51385">
    <property type="entry name" value="YJEF_N"/>
    <property type="match status" value="1"/>
</dbReference>
<comment type="function">
    <text evidence="17">Catalyzes the dehydration of the S-form of NAD(P)HX at the expense of ADP, which is converted to AMP. Together with NAD(P)HX epimerase, which catalyzes the epimerization of the S- and R-forms, the enzyme allows the repair of both epimers of NAD(P)HX, a damaged form of NAD(P)H that is a result of enzymatic or heat-dependent hydration.</text>
</comment>
<keyword evidence="12 17" id="KW-0456">Lyase</keyword>
<dbReference type="eggNOG" id="COG0062">
    <property type="taxonomic scope" value="Bacteria"/>
</dbReference>
<dbReference type="InterPro" id="IPR000631">
    <property type="entry name" value="CARKD"/>
</dbReference>
<keyword evidence="8 17" id="KW-0521">NADP</keyword>
<evidence type="ECO:0000259" key="21">
    <source>
        <dbReference type="PROSITE" id="PS51385"/>
    </source>
</evidence>
<comment type="similarity">
    <text evidence="3 19">In the N-terminal section; belongs to the NnrE/AIBP family.</text>
</comment>
<keyword evidence="7 17" id="KW-0067">ATP-binding</keyword>
<keyword evidence="11 18" id="KW-0413">Isomerase</keyword>
<dbReference type="SUPFAM" id="SSF53613">
    <property type="entry name" value="Ribokinase-like"/>
    <property type="match status" value="1"/>
</dbReference>
<feature type="binding site" evidence="18">
    <location>
        <position position="60"/>
    </location>
    <ligand>
        <name>K(+)</name>
        <dbReference type="ChEBI" id="CHEBI:29103"/>
    </ligand>
</feature>
<comment type="cofactor">
    <cofactor evidence="17">
        <name>Mg(2+)</name>
        <dbReference type="ChEBI" id="CHEBI:18420"/>
    </cofactor>
</comment>
<feature type="binding site" evidence="17">
    <location>
        <position position="430"/>
    </location>
    <ligand>
        <name>(6S)-NADPHX</name>
        <dbReference type="ChEBI" id="CHEBI:64076"/>
    </ligand>
</feature>
<evidence type="ECO:0000256" key="19">
    <source>
        <dbReference type="PIRNR" id="PIRNR017184"/>
    </source>
</evidence>
<feature type="binding site" evidence="17">
    <location>
        <position position="429"/>
    </location>
    <ligand>
        <name>AMP</name>
        <dbReference type="ChEBI" id="CHEBI:456215"/>
    </ligand>
</feature>
<accession>K9HIH9</accession>
<proteinExistence type="inferred from homology"/>
<reference evidence="22 23" key="1">
    <citation type="journal article" date="2013" name="Genome Announc.">
        <title>Draft Genome Sequence of an Alphaproteobacterium, Caenispirillum salinarum AK4(T), Isolated from a Solar Saltern.</title>
        <authorList>
            <person name="Khatri I."/>
            <person name="Singh A."/>
            <person name="Korpole S."/>
            <person name="Pinnaka A.K."/>
            <person name="Subramanian S."/>
        </authorList>
    </citation>
    <scope>NUCLEOTIDE SEQUENCE [LARGE SCALE GENOMIC DNA]</scope>
    <source>
        <strain evidence="22 23">AK4</strain>
    </source>
</reference>
<evidence type="ECO:0000256" key="12">
    <source>
        <dbReference type="ARBA" id="ARBA00023239"/>
    </source>
</evidence>
<dbReference type="Pfam" id="PF01256">
    <property type="entry name" value="Carb_kinase"/>
    <property type="match status" value="1"/>
</dbReference>
<evidence type="ECO:0000256" key="13">
    <source>
        <dbReference type="ARBA" id="ARBA00023268"/>
    </source>
</evidence>
<dbReference type="Gene3D" id="3.40.1190.20">
    <property type="match status" value="1"/>
</dbReference>
<comment type="catalytic activity">
    <reaction evidence="15 17 19">
        <text>(6S)-NADHX + ADP = AMP + phosphate + NADH + H(+)</text>
        <dbReference type="Rhea" id="RHEA:32223"/>
        <dbReference type="ChEBI" id="CHEBI:15378"/>
        <dbReference type="ChEBI" id="CHEBI:43474"/>
        <dbReference type="ChEBI" id="CHEBI:57945"/>
        <dbReference type="ChEBI" id="CHEBI:64074"/>
        <dbReference type="ChEBI" id="CHEBI:456215"/>
        <dbReference type="ChEBI" id="CHEBI:456216"/>
        <dbReference type="EC" id="4.2.1.136"/>
    </reaction>
</comment>
<comment type="catalytic activity">
    <reaction evidence="2 18 19">
        <text>(6R)-NADPHX = (6S)-NADPHX</text>
        <dbReference type="Rhea" id="RHEA:32227"/>
        <dbReference type="ChEBI" id="CHEBI:64076"/>
        <dbReference type="ChEBI" id="CHEBI:64077"/>
        <dbReference type="EC" id="5.1.99.6"/>
    </reaction>
</comment>
<dbReference type="PATRIC" id="fig|1238182.3.peg.3214"/>
<dbReference type="HAMAP" id="MF_01965">
    <property type="entry name" value="NADHX_dehydratase"/>
    <property type="match status" value="1"/>
</dbReference>
<evidence type="ECO:0000256" key="16">
    <source>
        <dbReference type="ARBA" id="ARBA00049209"/>
    </source>
</evidence>
<dbReference type="OrthoDB" id="9806925at2"/>
<feature type="domain" description="YjeF C-terminal" evidence="20">
    <location>
        <begin position="219"/>
        <end position="484"/>
    </location>
</feature>
<dbReference type="HAMAP" id="MF_01966">
    <property type="entry name" value="NADHX_epimerase"/>
    <property type="match status" value="1"/>
</dbReference>
<evidence type="ECO:0000259" key="20">
    <source>
        <dbReference type="PROSITE" id="PS51383"/>
    </source>
</evidence>
<evidence type="ECO:0000256" key="5">
    <source>
        <dbReference type="ARBA" id="ARBA00022723"/>
    </source>
</evidence>
<keyword evidence="13" id="KW-0511">Multifunctional enzyme</keyword>
<comment type="subunit">
    <text evidence="17">Homotetramer.</text>
</comment>
<evidence type="ECO:0000313" key="23">
    <source>
        <dbReference type="Proteomes" id="UP000009881"/>
    </source>
</evidence>
<evidence type="ECO:0000256" key="18">
    <source>
        <dbReference type="HAMAP-Rule" id="MF_01966"/>
    </source>
</evidence>
<feature type="binding site" evidence="17">
    <location>
        <begin position="400"/>
        <end position="404"/>
    </location>
    <ligand>
        <name>AMP</name>
        <dbReference type="ChEBI" id="CHEBI:456215"/>
    </ligand>
</feature>
<comment type="similarity">
    <text evidence="17">Belongs to the NnrD/CARKD family.</text>
</comment>
<comment type="similarity">
    <text evidence="4 19">In the C-terminal section; belongs to the NnrD/CARKD family.</text>
</comment>
<dbReference type="GO" id="GO:0046872">
    <property type="term" value="F:metal ion binding"/>
    <property type="evidence" value="ECO:0007669"/>
    <property type="project" value="UniProtKB-UniRule"/>
</dbReference>
<feature type="binding site" evidence="18">
    <location>
        <position position="153"/>
    </location>
    <ligand>
        <name>(6S)-NADPHX</name>
        <dbReference type="ChEBI" id="CHEBI:64076"/>
    </ligand>
</feature>
<feature type="domain" description="YjeF N-terminal" evidence="21">
    <location>
        <begin position="13"/>
        <end position="210"/>
    </location>
</feature>
<dbReference type="Gene3D" id="3.40.50.10260">
    <property type="entry name" value="YjeF N-terminal domain"/>
    <property type="match status" value="1"/>
</dbReference>
<keyword evidence="23" id="KW-1185">Reference proteome</keyword>
<organism evidence="22 23">
    <name type="scientific">Caenispirillum salinarum AK4</name>
    <dbReference type="NCBI Taxonomy" id="1238182"/>
    <lineage>
        <taxon>Bacteria</taxon>
        <taxon>Pseudomonadati</taxon>
        <taxon>Pseudomonadota</taxon>
        <taxon>Alphaproteobacteria</taxon>
        <taxon>Rhodospirillales</taxon>
        <taxon>Novispirillaceae</taxon>
        <taxon>Caenispirillum</taxon>
    </lineage>
</organism>
<evidence type="ECO:0000256" key="10">
    <source>
        <dbReference type="ARBA" id="ARBA00023027"/>
    </source>
</evidence>
<dbReference type="STRING" id="1238182.C882_1000"/>
<evidence type="ECO:0000256" key="4">
    <source>
        <dbReference type="ARBA" id="ARBA00009524"/>
    </source>
</evidence>
<dbReference type="PIRSF" id="PIRSF017184">
    <property type="entry name" value="Nnr"/>
    <property type="match status" value="1"/>
</dbReference>
<comment type="cofactor">
    <cofactor evidence="18 19">
        <name>K(+)</name>
        <dbReference type="ChEBI" id="CHEBI:29103"/>
    </cofactor>
    <text evidence="18 19">Binds 1 potassium ion per subunit.</text>
</comment>
<comment type="caution">
    <text evidence="18">Lacks conserved residue(s) required for the propagation of feature annotation.</text>
</comment>
<evidence type="ECO:0000256" key="8">
    <source>
        <dbReference type="ARBA" id="ARBA00022857"/>
    </source>
</evidence>
<evidence type="ECO:0000256" key="15">
    <source>
        <dbReference type="ARBA" id="ARBA00048238"/>
    </source>
</evidence>
<comment type="catalytic activity">
    <reaction evidence="16 17 19">
        <text>(6S)-NADPHX + ADP = AMP + phosphate + NADPH + H(+)</text>
        <dbReference type="Rhea" id="RHEA:32235"/>
        <dbReference type="ChEBI" id="CHEBI:15378"/>
        <dbReference type="ChEBI" id="CHEBI:43474"/>
        <dbReference type="ChEBI" id="CHEBI:57783"/>
        <dbReference type="ChEBI" id="CHEBI:64076"/>
        <dbReference type="ChEBI" id="CHEBI:456215"/>
        <dbReference type="ChEBI" id="CHEBI:456216"/>
        <dbReference type="EC" id="4.2.1.136"/>
    </reaction>
</comment>
<dbReference type="EMBL" id="ANHY01000016">
    <property type="protein sequence ID" value="EKV28426.1"/>
    <property type="molecule type" value="Genomic_DNA"/>
</dbReference>
<comment type="catalytic activity">
    <reaction evidence="1 18 19">
        <text>(6R)-NADHX = (6S)-NADHX</text>
        <dbReference type="Rhea" id="RHEA:32215"/>
        <dbReference type="ChEBI" id="CHEBI:64074"/>
        <dbReference type="ChEBI" id="CHEBI:64075"/>
        <dbReference type="EC" id="5.1.99.6"/>
    </reaction>
</comment>
<evidence type="ECO:0000256" key="2">
    <source>
        <dbReference type="ARBA" id="ARBA00000909"/>
    </source>
</evidence>
<dbReference type="NCBIfam" id="TIGR00197">
    <property type="entry name" value="yjeF_nterm"/>
    <property type="match status" value="1"/>
</dbReference>
<feature type="binding site" evidence="17">
    <location>
        <position position="253"/>
    </location>
    <ligand>
        <name>(6S)-NADPHX</name>
        <dbReference type="ChEBI" id="CHEBI:64076"/>
    </ligand>
</feature>
<dbReference type="InterPro" id="IPR029056">
    <property type="entry name" value="Ribokinase-like"/>
</dbReference>
<evidence type="ECO:0000256" key="14">
    <source>
        <dbReference type="ARBA" id="ARBA00025153"/>
    </source>
</evidence>
<gene>
    <name evidence="17" type="primary">nnrD</name>
    <name evidence="18" type="synonym">nnrE</name>
    <name evidence="22" type="ORF">C882_1000</name>
</gene>
<dbReference type="Pfam" id="PF03853">
    <property type="entry name" value="YjeF_N"/>
    <property type="match status" value="1"/>
</dbReference>
<dbReference type="PANTHER" id="PTHR12592">
    <property type="entry name" value="ATP-DEPENDENT (S)-NAD(P)H-HYDRATE DEHYDRATASE FAMILY MEMBER"/>
    <property type="match status" value="1"/>
</dbReference>
<dbReference type="InterPro" id="IPR030677">
    <property type="entry name" value="Nnr"/>
</dbReference>